<dbReference type="InterPro" id="IPR033738">
    <property type="entry name" value="AsnB_N"/>
</dbReference>
<dbReference type="InterPro" id="IPR051786">
    <property type="entry name" value="ASN_synthetase/amidase"/>
</dbReference>
<keyword evidence="8" id="KW-1185">Reference proteome</keyword>
<dbReference type="InterPro" id="IPR029055">
    <property type="entry name" value="Ntn_hydrolases_N"/>
</dbReference>
<reference evidence="7" key="1">
    <citation type="submission" date="2019-05" db="EMBL/GenBank/DDBJ databases">
        <title>Methanoculleus sp. FWC-SCC1, a methanogenic archaeon isolated from deep marine cold seep.</title>
        <authorList>
            <person name="Chen Y.-W."/>
            <person name="Chen S.-C."/>
            <person name="Teng N.-H."/>
            <person name="Lai M.-C."/>
        </authorList>
    </citation>
    <scope>NUCLEOTIDE SEQUENCE</scope>
    <source>
        <strain evidence="7">FWC-SCC1</strain>
    </source>
</reference>
<feature type="domain" description="Glutamine amidotransferase type-2" evidence="6">
    <location>
        <begin position="2"/>
        <end position="214"/>
    </location>
</feature>
<evidence type="ECO:0000259" key="6">
    <source>
        <dbReference type="PROSITE" id="PS51278"/>
    </source>
</evidence>
<dbReference type="Gene3D" id="3.60.20.10">
    <property type="entry name" value="Glutamine Phosphoribosylpyrophosphate, subunit 1, domain 1"/>
    <property type="match status" value="1"/>
</dbReference>
<dbReference type="NCBIfam" id="TIGR01536">
    <property type="entry name" value="asn_synth_AEB"/>
    <property type="match status" value="1"/>
</dbReference>
<dbReference type="PIRSF" id="PIRSF001589">
    <property type="entry name" value="Asn_synthetase_glu-h"/>
    <property type="match status" value="1"/>
</dbReference>
<protein>
    <recommendedName>
        <fullName evidence="5">Putative asparagine synthetase [glutamine-hydrolyzing]</fullName>
        <ecNumber evidence="5">6.3.5.4</ecNumber>
    </recommendedName>
</protein>
<evidence type="ECO:0000256" key="2">
    <source>
        <dbReference type="ARBA" id="ARBA00022741"/>
    </source>
</evidence>
<dbReference type="Proteomes" id="UP001168338">
    <property type="component" value="Unassembled WGS sequence"/>
</dbReference>
<dbReference type="EMBL" id="VCYH01000017">
    <property type="protein sequence ID" value="MDN7026190.1"/>
    <property type="molecule type" value="Genomic_DNA"/>
</dbReference>
<dbReference type="RefSeq" id="WP_301665397.1">
    <property type="nucleotide sequence ID" value="NZ_VCYH01000017.1"/>
</dbReference>
<dbReference type="InterPro" id="IPR014729">
    <property type="entry name" value="Rossmann-like_a/b/a_fold"/>
</dbReference>
<dbReference type="PROSITE" id="PS51278">
    <property type="entry name" value="GATASE_TYPE_2"/>
    <property type="match status" value="1"/>
</dbReference>
<dbReference type="GO" id="GO:0004066">
    <property type="term" value="F:asparagine synthase (glutamine-hydrolyzing) activity"/>
    <property type="evidence" value="ECO:0007669"/>
    <property type="project" value="UniProtKB-EC"/>
</dbReference>
<dbReference type="Gene3D" id="3.40.50.620">
    <property type="entry name" value="HUPs"/>
    <property type="match status" value="1"/>
</dbReference>
<evidence type="ECO:0000313" key="7">
    <source>
        <dbReference type="EMBL" id="MDN7026190.1"/>
    </source>
</evidence>
<comment type="similarity">
    <text evidence="1">Belongs to the asparagine synthetase family.</text>
</comment>
<dbReference type="PANTHER" id="PTHR43284">
    <property type="entry name" value="ASPARAGINE SYNTHETASE (GLUTAMINE-HYDROLYZING)"/>
    <property type="match status" value="1"/>
</dbReference>
<dbReference type="InterPro" id="IPR017932">
    <property type="entry name" value="GATase_2_dom"/>
</dbReference>
<evidence type="ECO:0000256" key="4">
    <source>
        <dbReference type="ARBA" id="ARBA00022962"/>
    </source>
</evidence>
<dbReference type="CDD" id="cd01991">
    <property type="entry name" value="Asn_synthase_B_C"/>
    <property type="match status" value="1"/>
</dbReference>
<dbReference type="Pfam" id="PF00733">
    <property type="entry name" value="Asn_synthase"/>
    <property type="match status" value="1"/>
</dbReference>
<dbReference type="PANTHER" id="PTHR43284:SF1">
    <property type="entry name" value="ASPARAGINE SYNTHETASE"/>
    <property type="match status" value="1"/>
</dbReference>
<keyword evidence="7" id="KW-0436">Ligase</keyword>
<keyword evidence="2 5" id="KW-0547">Nucleotide-binding</keyword>
<evidence type="ECO:0000256" key="5">
    <source>
        <dbReference type="PIRNR" id="PIRNR001589"/>
    </source>
</evidence>
<comment type="catalytic activity">
    <reaction evidence="5">
        <text>L-aspartate + L-glutamine + ATP + H2O = L-asparagine + L-glutamate + AMP + diphosphate + H(+)</text>
        <dbReference type="Rhea" id="RHEA:12228"/>
        <dbReference type="ChEBI" id="CHEBI:15377"/>
        <dbReference type="ChEBI" id="CHEBI:15378"/>
        <dbReference type="ChEBI" id="CHEBI:29985"/>
        <dbReference type="ChEBI" id="CHEBI:29991"/>
        <dbReference type="ChEBI" id="CHEBI:30616"/>
        <dbReference type="ChEBI" id="CHEBI:33019"/>
        <dbReference type="ChEBI" id="CHEBI:58048"/>
        <dbReference type="ChEBI" id="CHEBI:58359"/>
        <dbReference type="ChEBI" id="CHEBI:456215"/>
        <dbReference type="EC" id="6.3.5.4"/>
    </reaction>
</comment>
<dbReference type="InterPro" id="IPR001962">
    <property type="entry name" value="Asn_synthase"/>
</dbReference>
<dbReference type="SUPFAM" id="SSF56235">
    <property type="entry name" value="N-terminal nucleophile aminohydrolases (Ntn hydrolases)"/>
    <property type="match status" value="1"/>
</dbReference>
<comment type="caution">
    <text evidence="7">The sequence shown here is derived from an EMBL/GenBank/DDBJ whole genome shotgun (WGS) entry which is preliminary data.</text>
</comment>
<dbReference type="InterPro" id="IPR006426">
    <property type="entry name" value="Asn_synth_AEB"/>
</dbReference>
<dbReference type="CDD" id="cd00712">
    <property type="entry name" value="AsnB"/>
    <property type="match status" value="1"/>
</dbReference>
<evidence type="ECO:0000256" key="1">
    <source>
        <dbReference type="ARBA" id="ARBA00005752"/>
    </source>
</evidence>
<gene>
    <name evidence="7" type="primary">asnB</name>
    <name evidence="7" type="ORF">FGU65_15115</name>
</gene>
<evidence type="ECO:0000313" key="8">
    <source>
        <dbReference type="Proteomes" id="UP001168338"/>
    </source>
</evidence>
<dbReference type="SUPFAM" id="SSF52402">
    <property type="entry name" value="Adenine nucleotide alpha hydrolases-like"/>
    <property type="match status" value="1"/>
</dbReference>
<accession>A0ABT8ME18</accession>
<name>A0ABT8ME18_9EURY</name>
<dbReference type="Pfam" id="PF13537">
    <property type="entry name" value="GATase_7"/>
    <property type="match status" value="1"/>
</dbReference>
<evidence type="ECO:0000256" key="3">
    <source>
        <dbReference type="ARBA" id="ARBA00022840"/>
    </source>
</evidence>
<keyword evidence="3 5" id="KW-0067">ATP-binding</keyword>
<keyword evidence="4" id="KW-0315">Glutamine amidotransferase</keyword>
<proteinExistence type="inferred from homology"/>
<sequence length="620" mass="69392">MCGIAGQFMLSSLPPDAGILAAMSASLAHRGPDGEGLRIDGRAGLAHRRLSIIDLTEEGAQPMRSEDESLWLVFNGEIYNYVELRDELAALGHRFRSGTDTEVILHAYEEWGRDCLQRFNGMWAFALWDAGNEELFCARDRLGVKPFYYAVADGSFLFASEIKALLVHPDVGRRPNDRALMTFLAWGVADHTAETMFSGVLQLPPAHALVVRPDGAGEPFRYWDVAMNGEAASAPGTDEAAREGLRNLLTDAVRLRLRADVPVGTCLSGGIDSSTLTVLINDLLRTEAPASVGSRQNTFSVCFDDPRFSESRFMDVVVDATGVSSHRTSPDPARLWEDIGDLLYAQDEPFASLSIYAQYCVMRLARDSVKVVLDGQGADEQLGGYIAYQTSYIRGLLQEGRLRQAALELAGSMRHHRGFFSWALRQAVVRKGRRDLLRGEPPEVLRYQGSLAEVLKREIVATNLPLLLHWEDRNSMAFSIESRVPFLDYRLVEYLAALPLDQKIRRGVTKYVLRSAIRGLVPDAIRCRMDKMGFVTPEEIWMKDELRPRVLDLFASQAFRTRPYWDADAVAANYRDFLDGKAPYSTEIWRIVCAELWLQKFFDRGDEAGRSDQMCANSVS</sequence>
<dbReference type="EC" id="6.3.5.4" evidence="5"/>
<organism evidence="7 8">
    <name type="scientific">Methanoculleus frigidifontis</name>
    <dbReference type="NCBI Taxonomy" id="2584085"/>
    <lineage>
        <taxon>Archaea</taxon>
        <taxon>Methanobacteriati</taxon>
        <taxon>Methanobacteriota</taxon>
        <taxon>Stenosarchaea group</taxon>
        <taxon>Methanomicrobia</taxon>
        <taxon>Methanomicrobiales</taxon>
        <taxon>Methanomicrobiaceae</taxon>
        <taxon>Methanoculleus</taxon>
    </lineage>
</organism>